<name>A0A537L8X1_9BACT</name>
<evidence type="ECO:0000313" key="4">
    <source>
        <dbReference type="Proteomes" id="UP000315217"/>
    </source>
</evidence>
<feature type="domain" description="Oxidoreductase molybdopterin-binding" evidence="1">
    <location>
        <begin position="30"/>
        <end position="176"/>
    </location>
</feature>
<dbReference type="Proteomes" id="UP000318661">
    <property type="component" value="Unassembled WGS sequence"/>
</dbReference>
<sequence>MKERIARQDVKDRLPPGQYLTEKWPVLHAGSIPRFDAAQWDFKVWGLVEQPVRLTHAEFAALPKTTLRCDIHCVTAWSKLGVTFEGVPAKAVLALAKPKPDAKFVMVHAEQGYEANLPLEYLLADDALFASRADGQDLTPEHGWPLRLVVPRLYFWKSAKWVRGVELLPKDRRGFWERNGYHNHADPWKEERYSSPWE</sequence>
<proteinExistence type="predicted"/>
<dbReference type="PANTHER" id="PTHR43032:SF4">
    <property type="entry name" value="OXIDOREDUCTASE MOLYBDOPTERIN-BINDING DOMAIN-CONTAINING PROTEIN"/>
    <property type="match status" value="1"/>
</dbReference>
<evidence type="ECO:0000259" key="1">
    <source>
        <dbReference type="Pfam" id="PF00174"/>
    </source>
</evidence>
<dbReference type="EMBL" id="VBAI01000009">
    <property type="protein sequence ID" value="TMJ13257.1"/>
    <property type="molecule type" value="Genomic_DNA"/>
</dbReference>
<dbReference type="Pfam" id="PF00174">
    <property type="entry name" value="Oxidored_molyb"/>
    <property type="match status" value="1"/>
</dbReference>
<evidence type="ECO:0000313" key="5">
    <source>
        <dbReference type="Proteomes" id="UP000318661"/>
    </source>
</evidence>
<evidence type="ECO:0000313" key="3">
    <source>
        <dbReference type="EMBL" id="TMJ13257.1"/>
    </source>
</evidence>
<gene>
    <name evidence="3" type="ORF">E6G98_00745</name>
    <name evidence="2" type="ORF">E6G99_10410</name>
</gene>
<accession>A0A537L8X1</accession>
<dbReference type="InterPro" id="IPR000572">
    <property type="entry name" value="OxRdtase_Mopterin-bd_dom"/>
</dbReference>
<dbReference type="AlphaFoldDB" id="A0A537L8X1"/>
<comment type="caution">
    <text evidence="2">The sequence shown here is derived from an EMBL/GenBank/DDBJ whole genome shotgun (WGS) entry which is preliminary data.</text>
</comment>
<dbReference type="Gene3D" id="3.90.420.10">
    <property type="entry name" value="Oxidoreductase, molybdopterin-binding domain"/>
    <property type="match status" value="1"/>
</dbReference>
<dbReference type="Proteomes" id="UP000315217">
    <property type="component" value="Unassembled WGS sequence"/>
</dbReference>
<dbReference type="CDD" id="cd02109">
    <property type="entry name" value="arch_bact_SO_family_Moco"/>
    <property type="match status" value="1"/>
</dbReference>
<protein>
    <submittedName>
        <fullName evidence="2">Sulfite oxidase-like oxidoreductase</fullName>
    </submittedName>
</protein>
<organism evidence="2 5">
    <name type="scientific">Candidatus Segetimicrobium genomatis</name>
    <dbReference type="NCBI Taxonomy" id="2569760"/>
    <lineage>
        <taxon>Bacteria</taxon>
        <taxon>Bacillati</taxon>
        <taxon>Candidatus Sysuimicrobiota</taxon>
        <taxon>Candidatus Sysuimicrobiia</taxon>
        <taxon>Candidatus Sysuimicrobiales</taxon>
        <taxon>Candidatus Segetimicrobiaceae</taxon>
        <taxon>Candidatus Segetimicrobium</taxon>
    </lineage>
</organism>
<reference evidence="4 5" key="1">
    <citation type="journal article" date="2019" name="Nat. Microbiol.">
        <title>Mediterranean grassland soil C-N compound turnover is dependent on rainfall and depth, and is mediated by genomically divergent microorganisms.</title>
        <authorList>
            <person name="Diamond S."/>
            <person name="Andeer P.F."/>
            <person name="Li Z."/>
            <person name="Crits-Christoph A."/>
            <person name="Burstein D."/>
            <person name="Anantharaman K."/>
            <person name="Lane K.R."/>
            <person name="Thomas B.C."/>
            <person name="Pan C."/>
            <person name="Northen T.R."/>
            <person name="Banfield J.F."/>
        </authorList>
    </citation>
    <scope>NUCLEOTIDE SEQUENCE [LARGE SCALE GENOMIC DNA]</scope>
    <source>
        <strain evidence="3">NP_1</strain>
        <strain evidence="2">NP_2</strain>
    </source>
</reference>
<dbReference type="SUPFAM" id="SSF56524">
    <property type="entry name" value="Oxidoreductase molybdopterin-binding domain"/>
    <property type="match status" value="1"/>
</dbReference>
<dbReference type="InterPro" id="IPR036374">
    <property type="entry name" value="OxRdtase_Mopterin-bd_sf"/>
</dbReference>
<dbReference type="PANTHER" id="PTHR43032">
    <property type="entry name" value="PROTEIN-METHIONINE-SULFOXIDE REDUCTASE"/>
    <property type="match status" value="1"/>
</dbReference>
<dbReference type="EMBL" id="VBAJ01000264">
    <property type="protein sequence ID" value="TMJ04430.1"/>
    <property type="molecule type" value="Genomic_DNA"/>
</dbReference>
<evidence type="ECO:0000313" key="2">
    <source>
        <dbReference type="EMBL" id="TMJ04430.1"/>
    </source>
</evidence>